<evidence type="ECO:0000313" key="3">
    <source>
        <dbReference type="Proteomes" id="UP001285636"/>
    </source>
</evidence>
<evidence type="ECO:0000313" key="2">
    <source>
        <dbReference type="EMBL" id="MDV2888079.1"/>
    </source>
</evidence>
<dbReference type="Pfam" id="PF20629">
    <property type="entry name" value="GD_AH_C"/>
    <property type="match status" value="1"/>
</dbReference>
<gene>
    <name evidence="2" type="ORF">RYX45_23230</name>
</gene>
<dbReference type="GO" id="GO:0019698">
    <property type="term" value="P:D-galacturonate catabolic process"/>
    <property type="evidence" value="ECO:0007669"/>
    <property type="project" value="TreeGrafter"/>
</dbReference>
<feature type="non-terminal residue" evidence="2">
    <location>
        <position position="86"/>
    </location>
</feature>
<dbReference type="EMBL" id="JAWJAY010000902">
    <property type="protein sequence ID" value="MDV2888079.1"/>
    <property type="molecule type" value="Genomic_DNA"/>
</dbReference>
<name>A0AAJ2NSS9_ALKPS</name>
<keyword evidence="2" id="KW-0378">Hydrolase</keyword>
<proteinExistence type="predicted"/>
<reference evidence="2" key="1">
    <citation type="submission" date="2023-10" db="EMBL/GenBank/DDBJ databases">
        <title>Screening of Alkalihalophilus pseudofirmusBZ-TG-HK211 and Its Alleviation of Salt Stress on Rapeseed Growth.</title>
        <authorList>
            <person name="Zhao B."/>
            <person name="Guo T."/>
        </authorList>
    </citation>
    <scope>NUCLEOTIDE SEQUENCE</scope>
    <source>
        <strain evidence="2">BZ-TG-HK211</strain>
    </source>
</reference>
<feature type="non-terminal residue" evidence="2">
    <location>
        <position position="1"/>
    </location>
</feature>
<dbReference type="InterPro" id="IPR048332">
    <property type="entry name" value="GD_AH_C"/>
</dbReference>
<dbReference type="AlphaFoldDB" id="A0AAJ2NSS9"/>
<dbReference type="GO" id="GO:0016787">
    <property type="term" value="F:hydrolase activity"/>
    <property type="evidence" value="ECO:0007669"/>
    <property type="project" value="UniProtKB-KW"/>
</dbReference>
<protein>
    <submittedName>
        <fullName evidence="2">UxaA family hydrolase</fullName>
    </submittedName>
</protein>
<dbReference type="PANTHER" id="PTHR30536">
    <property type="entry name" value="ALTRONATE/GALACTARATE DEHYDRATASE"/>
    <property type="match status" value="1"/>
</dbReference>
<dbReference type="InterPro" id="IPR052172">
    <property type="entry name" value="UxaA_altronate/galactarate_dh"/>
</dbReference>
<sequence length="86" mass="9109">MVAGGAQVCIFTTGRGTPIGNALIPVIKITGNRETYQNMEDNMDIDASGVIHGDKSIAECGNELMQKLIAVCNGELTKAESYGFSE</sequence>
<feature type="domain" description="D-galactarate/Altronate dehydratase C-terminal" evidence="1">
    <location>
        <begin position="1"/>
        <end position="85"/>
    </location>
</feature>
<dbReference type="Proteomes" id="UP001285636">
    <property type="component" value="Unassembled WGS sequence"/>
</dbReference>
<dbReference type="PANTHER" id="PTHR30536:SF5">
    <property type="entry name" value="ALTRONATE DEHYDRATASE"/>
    <property type="match status" value="1"/>
</dbReference>
<comment type="caution">
    <text evidence="2">The sequence shown here is derived from an EMBL/GenBank/DDBJ whole genome shotgun (WGS) entry which is preliminary data.</text>
</comment>
<organism evidence="2 3">
    <name type="scientific">Alkalihalophilus pseudofirmus</name>
    <name type="common">Bacillus pseudofirmus</name>
    <dbReference type="NCBI Taxonomy" id="79885"/>
    <lineage>
        <taxon>Bacteria</taxon>
        <taxon>Bacillati</taxon>
        <taxon>Bacillota</taxon>
        <taxon>Bacilli</taxon>
        <taxon>Bacillales</taxon>
        <taxon>Bacillaceae</taxon>
        <taxon>Alkalihalophilus</taxon>
    </lineage>
</organism>
<evidence type="ECO:0000259" key="1">
    <source>
        <dbReference type="Pfam" id="PF20629"/>
    </source>
</evidence>
<accession>A0AAJ2NSS9</accession>